<dbReference type="Gene3D" id="3.30.710.10">
    <property type="entry name" value="Potassium Channel Kv1.1, Chain A"/>
    <property type="match status" value="1"/>
</dbReference>
<dbReference type="InterPro" id="IPR000210">
    <property type="entry name" value="BTB/POZ_dom"/>
</dbReference>
<dbReference type="AlphaFoldDB" id="A0A8H4VXI8"/>
<dbReference type="CDD" id="cd18186">
    <property type="entry name" value="BTB_POZ_ZBTB_KLHL-like"/>
    <property type="match status" value="1"/>
</dbReference>
<dbReference type="PANTHER" id="PTHR47843:SF5">
    <property type="entry name" value="BTB_POZ DOMAIN PROTEIN"/>
    <property type="match status" value="1"/>
</dbReference>
<dbReference type="Pfam" id="PF00651">
    <property type="entry name" value="BTB"/>
    <property type="match status" value="1"/>
</dbReference>
<accession>A0A8H4VXI8</accession>
<dbReference type="Proteomes" id="UP000566819">
    <property type="component" value="Unassembled WGS sequence"/>
</dbReference>
<name>A0A8H4VXI8_9HELO</name>
<dbReference type="SMART" id="SM00225">
    <property type="entry name" value="BTB"/>
    <property type="match status" value="1"/>
</dbReference>
<proteinExistence type="predicted"/>
<evidence type="ECO:0000313" key="3">
    <source>
        <dbReference type="Proteomes" id="UP000566819"/>
    </source>
</evidence>
<dbReference type="EMBL" id="JAAMPI010001172">
    <property type="protein sequence ID" value="KAF4626338.1"/>
    <property type="molecule type" value="Genomic_DNA"/>
</dbReference>
<feature type="domain" description="BTB" evidence="1">
    <location>
        <begin position="27"/>
        <end position="96"/>
    </location>
</feature>
<protein>
    <recommendedName>
        <fullName evidence="1">BTB domain-containing protein</fullName>
    </recommendedName>
</protein>
<reference evidence="2 3" key="1">
    <citation type="submission" date="2020-03" db="EMBL/GenBank/DDBJ databases">
        <title>Draft Genome Sequence of Cudoniella acicularis.</title>
        <authorList>
            <person name="Buettner E."/>
            <person name="Kellner H."/>
        </authorList>
    </citation>
    <scope>NUCLEOTIDE SEQUENCE [LARGE SCALE GENOMIC DNA]</scope>
    <source>
        <strain evidence="2 3">DSM 108380</strain>
    </source>
</reference>
<evidence type="ECO:0000313" key="2">
    <source>
        <dbReference type="EMBL" id="KAF4626338.1"/>
    </source>
</evidence>
<dbReference type="InterPro" id="IPR011333">
    <property type="entry name" value="SKP1/BTB/POZ_sf"/>
</dbReference>
<dbReference type="PANTHER" id="PTHR47843">
    <property type="entry name" value="BTB DOMAIN-CONTAINING PROTEIN-RELATED"/>
    <property type="match status" value="1"/>
</dbReference>
<dbReference type="OrthoDB" id="6359816at2759"/>
<comment type="caution">
    <text evidence="2">The sequence shown here is derived from an EMBL/GenBank/DDBJ whole genome shotgun (WGS) entry which is preliminary data.</text>
</comment>
<gene>
    <name evidence="2" type="ORF">G7Y89_g11824</name>
</gene>
<dbReference type="SUPFAM" id="SSF54695">
    <property type="entry name" value="POZ domain"/>
    <property type="match status" value="1"/>
</dbReference>
<keyword evidence="3" id="KW-1185">Reference proteome</keyword>
<dbReference type="PROSITE" id="PS50097">
    <property type="entry name" value="BTB"/>
    <property type="match status" value="1"/>
</dbReference>
<organism evidence="2 3">
    <name type="scientific">Cudoniella acicularis</name>
    <dbReference type="NCBI Taxonomy" id="354080"/>
    <lineage>
        <taxon>Eukaryota</taxon>
        <taxon>Fungi</taxon>
        <taxon>Dikarya</taxon>
        <taxon>Ascomycota</taxon>
        <taxon>Pezizomycotina</taxon>
        <taxon>Leotiomycetes</taxon>
        <taxon>Helotiales</taxon>
        <taxon>Tricladiaceae</taxon>
        <taxon>Cudoniella</taxon>
    </lineage>
</organism>
<evidence type="ECO:0000259" key="1">
    <source>
        <dbReference type="PROSITE" id="PS50097"/>
    </source>
</evidence>
<sequence>MAPAIPEGLTSSSGTAFDSLFNNSKYSDVTIYLGESKIPFAAHRVVLGTRCPYFDDAFQSGFKEGITNEISFEKDSPHALWRVLRYIYTGNYSDEPSETLHSESDDLELFKHPRVFALADMFRIQELKVIACKKFEQQLQQHWISDTFPDSIREVYSTSNNTDSDSIRNIVVGAVASHKQDLLQKGPFQELVREVGDFAVDLVLRMAKGRN</sequence>